<dbReference type="EMBL" id="QFOT01000032">
    <property type="protein sequence ID" value="PZP56255.1"/>
    <property type="molecule type" value="Genomic_DNA"/>
</dbReference>
<proteinExistence type="predicted"/>
<comment type="caution">
    <text evidence="1">The sequence shown here is derived from an EMBL/GenBank/DDBJ whole genome shotgun (WGS) entry which is preliminary data.</text>
</comment>
<evidence type="ECO:0000313" key="2">
    <source>
        <dbReference type="Proteomes" id="UP000249739"/>
    </source>
</evidence>
<name>A0A2W5FJM3_9BACT</name>
<sequence>MRCRIMARILVLERSITPHRKHLTDMERVIRMSSIIQANHLDVRNPTQQSRLLTLLQLAMKRMTGHYE</sequence>
<accession>A0A2W5FJM3</accession>
<protein>
    <submittedName>
        <fullName evidence="1">Uncharacterized protein</fullName>
    </submittedName>
</protein>
<dbReference type="AlphaFoldDB" id="A0A2W5FJM3"/>
<organism evidence="1 2">
    <name type="scientific">Micavibrio aeruginosavorus</name>
    <dbReference type="NCBI Taxonomy" id="349221"/>
    <lineage>
        <taxon>Bacteria</taxon>
        <taxon>Pseudomonadati</taxon>
        <taxon>Bdellovibrionota</taxon>
        <taxon>Bdellovibrionia</taxon>
        <taxon>Bdellovibrionales</taxon>
        <taxon>Pseudobdellovibrionaceae</taxon>
        <taxon>Micavibrio</taxon>
    </lineage>
</organism>
<dbReference type="Proteomes" id="UP000249739">
    <property type="component" value="Unassembled WGS sequence"/>
</dbReference>
<reference evidence="1 2" key="1">
    <citation type="submission" date="2017-08" db="EMBL/GenBank/DDBJ databases">
        <title>Infants hospitalized years apart are colonized by the same room-sourced microbial strains.</title>
        <authorList>
            <person name="Brooks B."/>
            <person name="Olm M.R."/>
            <person name="Firek B.A."/>
            <person name="Baker R."/>
            <person name="Thomas B.C."/>
            <person name="Morowitz M.J."/>
            <person name="Banfield J.F."/>
        </authorList>
    </citation>
    <scope>NUCLEOTIDE SEQUENCE [LARGE SCALE GENOMIC DNA]</scope>
    <source>
        <strain evidence="1">S2_006_000_R2_64</strain>
    </source>
</reference>
<evidence type="ECO:0000313" key="1">
    <source>
        <dbReference type="EMBL" id="PZP56255.1"/>
    </source>
</evidence>
<gene>
    <name evidence="1" type="ORF">DI586_04290</name>
</gene>